<geneLocation type="plasmid" evidence="1 2">
    <name>p1</name>
</geneLocation>
<reference evidence="1 2" key="2">
    <citation type="journal article" date="2018" name="Int. J. Syst. Evol. Microbiol.">
        <title>Burkholderia insecticola sp. nov., a gut symbiotic bacterium of the bean bug Riptortus pedestris.</title>
        <authorList>
            <person name="Takeshita K."/>
            <person name="Tamaki H."/>
            <person name="Ohbayashi T."/>
            <person name="Meng X.-Y."/>
            <person name="Sone T."/>
            <person name="Mitani Y."/>
            <person name="Peeters C."/>
            <person name="Kikuchi Y."/>
            <person name="Vandamme P."/>
        </authorList>
    </citation>
    <scope>NUCLEOTIDE SEQUENCE [LARGE SCALE GENOMIC DNA]</scope>
    <source>
        <strain evidence="1">RPE64</strain>
        <plasmid evidence="1 2">p1</plasmid>
    </source>
</reference>
<protein>
    <submittedName>
        <fullName evidence="1">Uncharacterized protein</fullName>
    </submittedName>
</protein>
<proteinExistence type="predicted"/>
<dbReference type="AlphaFoldDB" id="R4WTE8"/>
<sequence>MEPRGARWRGHRRAITPWYERVTRRHDMTHARVAYAAYRRLLYRRILHANV</sequence>
<keyword evidence="1" id="KW-0614">Plasmid</keyword>
<dbReference type="KEGG" id="buo:BRPE64_DCDS09080"/>
<dbReference type="EMBL" id="AP013061">
    <property type="protein sequence ID" value="BAN27844.1"/>
    <property type="molecule type" value="Genomic_DNA"/>
</dbReference>
<evidence type="ECO:0000313" key="2">
    <source>
        <dbReference type="Proteomes" id="UP000013966"/>
    </source>
</evidence>
<name>R4WTE8_9BURK</name>
<evidence type="ECO:0000313" key="1">
    <source>
        <dbReference type="EMBL" id="BAN27844.1"/>
    </source>
</evidence>
<keyword evidence="2" id="KW-1185">Reference proteome</keyword>
<dbReference type="PATRIC" id="fig|758793.3.peg.6051"/>
<dbReference type="HOGENOM" id="CLU_3096513_0_0_4"/>
<gene>
    <name evidence="1" type="ORF">BRPE64_DCDS09080</name>
</gene>
<dbReference type="Proteomes" id="UP000013966">
    <property type="component" value="Plasmid p1"/>
</dbReference>
<accession>R4WTE8</accession>
<organism evidence="1 2">
    <name type="scientific">Caballeronia insecticola</name>
    <dbReference type="NCBI Taxonomy" id="758793"/>
    <lineage>
        <taxon>Bacteria</taxon>
        <taxon>Pseudomonadati</taxon>
        <taxon>Pseudomonadota</taxon>
        <taxon>Betaproteobacteria</taxon>
        <taxon>Burkholderiales</taxon>
        <taxon>Burkholderiaceae</taxon>
        <taxon>Caballeronia</taxon>
    </lineage>
</organism>
<reference evidence="1 2" key="1">
    <citation type="journal article" date="2013" name="Genome Announc.">
        <title>Complete Genome Sequence of Burkholderia sp. Strain RPE64, Bacterial Symbiont of the Bean Bug Riptortus pedestris.</title>
        <authorList>
            <person name="Shibata T.F."/>
            <person name="Maeda T."/>
            <person name="Nikoh N."/>
            <person name="Yamaguchi K."/>
            <person name="Oshima K."/>
            <person name="Hattori M."/>
            <person name="Nishiyama T."/>
            <person name="Hasebe M."/>
            <person name="Fukatsu T."/>
            <person name="Kikuchi Y."/>
            <person name="Shigenobu S."/>
        </authorList>
    </citation>
    <scope>NUCLEOTIDE SEQUENCE [LARGE SCALE GENOMIC DNA]</scope>
    <source>
        <plasmid evidence="1 2">p1</plasmid>
    </source>
</reference>